<evidence type="ECO:0000256" key="1">
    <source>
        <dbReference type="SAM" id="MobiDB-lite"/>
    </source>
</evidence>
<reference evidence="2 3" key="1">
    <citation type="journal article" date="2018" name="PLoS ONE">
        <title>The draft genome of Kipferlia bialata reveals reductive genome evolution in fornicate parasites.</title>
        <authorList>
            <person name="Tanifuji G."/>
            <person name="Takabayashi S."/>
            <person name="Kume K."/>
            <person name="Takagi M."/>
            <person name="Nakayama T."/>
            <person name="Kamikawa R."/>
            <person name="Inagaki Y."/>
            <person name="Hashimoto T."/>
        </authorList>
    </citation>
    <scope>NUCLEOTIDE SEQUENCE [LARGE SCALE GENOMIC DNA]</scope>
    <source>
        <strain evidence="2">NY0173</strain>
    </source>
</reference>
<feature type="region of interest" description="Disordered" evidence="1">
    <location>
        <begin position="55"/>
        <end position="97"/>
    </location>
</feature>
<gene>
    <name evidence="2" type="ORF">KIPB_013745</name>
</gene>
<evidence type="ECO:0000313" key="2">
    <source>
        <dbReference type="EMBL" id="GCA64256.1"/>
    </source>
</evidence>
<comment type="caution">
    <text evidence="2">The sequence shown here is derived from an EMBL/GenBank/DDBJ whole genome shotgun (WGS) entry which is preliminary data.</text>
</comment>
<accession>A0A391NW88</accession>
<evidence type="ECO:0000313" key="3">
    <source>
        <dbReference type="Proteomes" id="UP000265618"/>
    </source>
</evidence>
<protein>
    <submittedName>
        <fullName evidence="2">Uncharacterized protein</fullName>
    </submittedName>
</protein>
<proteinExistence type="predicted"/>
<keyword evidence="3" id="KW-1185">Reference proteome</keyword>
<organism evidence="2 3">
    <name type="scientific">Kipferlia bialata</name>
    <dbReference type="NCBI Taxonomy" id="797122"/>
    <lineage>
        <taxon>Eukaryota</taxon>
        <taxon>Metamonada</taxon>
        <taxon>Carpediemonas-like organisms</taxon>
        <taxon>Kipferlia</taxon>
    </lineage>
</organism>
<dbReference type="Proteomes" id="UP000265618">
    <property type="component" value="Unassembled WGS sequence"/>
</dbReference>
<feature type="non-terminal residue" evidence="2">
    <location>
        <position position="410"/>
    </location>
</feature>
<dbReference type="AlphaFoldDB" id="A0A391NW88"/>
<sequence>MQSMFIQDKDKDVVDFTVPPPAAATGPPVQATILPPVQATILPPVQAWSAERAHVRPLAQSTPPRRPAKRRDPPSYVTVDESMSESMPSERALDESTHHSQFSALADEISRHPSVIAYDHARAHIPELEKQGFIVVPENPGPAPTATTSCFPASFPSITELRAAVPNMMREFGAHPDSFAKHKNEAGVFTIRCRCQERSKSVKGKCGFCIFYSTRAGSGDTLFYNSELSCLSHDIGCEYGELRGTYTATLMEHIEAIEPLLRAKADMPIRTLIDGAKRALAPLLVDRARIKWARTCVIGNTAGFNEQFCSLNARLKELERETNCDTDMDLDQFGFFSTASILTDAGKRLLPYFGDMLVMDGTHSSDNQNLLLAVGVDGEKSVFIAAAVLANTENSDAVNVLIDLMRPYLP</sequence>
<name>A0A391NW88_9EUKA</name>
<dbReference type="EMBL" id="BDIP01006695">
    <property type="protein sequence ID" value="GCA64256.1"/>
    <property type="molecule type" value="Genomic_DNA"/>
</dbReference>